<feature type="compositionally biased region" description="Low complexity" evidence="1">
    <location>
        <begin position="11"/>
        <end position="23"/>
    </location>
</feature>
<dbReference type="SUPFAM" id="SSF159941">
    <property type="entry name" value="MM3350-like"/>
    <property type="match status" value="1"/>
</dbReference>
<dbReference type="RefSeq" id="WP_254421498.1">
    <property type="nucleotide sequence ID" value="NZ_BAAAJB010000065.1"/>
</dbReference>
<accession>A0ABY5DGX1</accession>
<organism evidence="3 4">
    <name type="scientific">Nocardiopsis exhalans</name>
    <dbReference type="NCBI Taxonomy" id="163604"/>
    <lineage>
        <taxon>Bacteria</taxon>
        <taxon>Bacillati</taxon>
        <taxon>Actinomycetota</taxon>
        <taxon>Actinomycetes</taxon>
        <taxon>Streptosporangiales</taxon>
        <taxon>Nocardiopsidaceae</taxon>
        <taxon>Nocardiopsis</taxon>
    </lineage>
</organism>
<evidence type="ECO:0000313" key="3">
    <source>
        <dbReference type="EMBL" id="USY22743.1"/>
    </source>
</evidence>
<evidence type="ECO:0000313" key="4">
    <source>
        <dbReference type="Proteomes" id="UP001055940"/>
    </source>
</evidence>
<dbReference type="EMBL" id="CP099837">
    <property type="protein sequence ID" value="USY22743.1"/>
    <property type="molecule type" value="Genomic_DNA"/>
</dbReference>
<keyword evidence="4" id="KW-1185">Reference proteome</keyword>
<dbReference type="Proteomes" id="UP001055940">
    <property type="component" value="Chromosome"/>
</dbReference>
<dbReference type="InterPro" id="IPR012912">
    <property type="entry name" value="Plasmid_pRiA4b_Orf3-like"/>
</dbReference>
<name>A0ABY5DGX1_9ACTN</name>
<evidence type="ECO:0000256" key="1">
    <source>
        <dbReference type="SAM" id="MobiDB-lite"/>
    </source>
</evidence>
<sequence length="490" mass="53012">MSDHRAGFPEGFDAPPGFAAVPGGADGSPFGFGPFDEPPRPSRRRPRREETVTYRVRVEIEETEPPVWRELELDSDLFLNEVHQILQAAFAWEDYHLHGFASGGTYYSREAELYLCPFESREGRPGVPEEQVRLDEVLAEPGDRLFYLYDFGDDWEHLLTLQDVVPRQEDASRAVCTAGHRSAPPEDCGGPFGYELLSAATDTGHPEHAEALAEYRRVFGMDPDPDRAPVPFDPGAVNSALAAVAGPVPDDLPGPVADLLASVRDPRLRGRLLTLASEATAPEEEPSTATVRAAVGPYTWLLDHVGDDGVKLTGAGYLPPASVREAADALNLTGRWIGAANREVQTLPVLNLRESAQKMGLLRKYKGRLLPTKAGKAVREDPLALWEHLAERMPPAPKAEDERLGCLVAVLAAAAGSRDVPGEVAAVLTGLGWRVGDGLPVDSGAAWDAMYEAWAVLDTMGGWSRGSFSRGDAPTARGRAFARAALRSTN</sequence>
<dbReference type="Pfam" id="PF07929">
    <property type="entry name" value="PRiA4_ORF3"/>
    <property type="match status" value="1"/>
</dbReference>
<gene>
    <name evidence="3" type="ORF">NE857_14690</name>
</gene>
<feature type="domain" description="Plasmid pRiA4b Orf3-like" evidence="2">
    <location>
        <begin position="54"/>
        <end position="218"/>
    </location>
</feature>
<reference evidence="3" key="1">
    <citation type="submission" date="2022-06" db="EMBL/GenBank/DDBJ databases">
        <authorList>
            <person name="Ping M."/>
        </authorList>
    </citation>
    <scope>NUCLEOTIDE SEQUENCE</scope>
    <source>
        <strain evidence="3">JCM11759T</strain>
    </source>
</reference>
<proteinExistence type="predicted"/>
<feature type="region of interest" description="Disordered" evidence="1">
    <location>
        <begin position="1"/>
        <end position="49"/>
    </location>
</feature>
<evidence type="ECO:0000259" key="2">
    <source>
        <dbReference type="Pfam" id="PF07929"/>
    </source>
</evidence>
<dbReference type="Gene3D" id="3.10.290.30">
    <property type="entry name" value="MM3350-like"/>
    <property type="match status" value="1"/>
</dbReference>
<dbReference type="PANTHER" id="PTHR41878">
    <property type="entry name" value="LEXA REPRESSOR-RELATED"/>
    <property type="match status" value="1"/>
</dbReference>
<protein>
    <submittedName>
        <fullName evidence="3">Plasmid pRiA4b ORF-3 family protein</fullName>
    </submittedName>
</protein>
<dbReference type="PANTHER" id="PTHR41878:SF1">
    <property type="entry name" value="TNPR PROTEIN"/>
    <property type="match status" value="1"/>
</dbReference>
<dbReference type="InterPro" id="IPR024047">
    <property type="entry name" value="MM3350-like_sf"/>
</dbReference>